<feature type="compositionally biased region" description="Polar residues" evidence="1">
    <location>
        <begin position="112"/>
        <end position="124"/>
    </location>
</feature>
<organism evidence="3">
    <name type="scientific">Clastoptera arizonana</name>
    <name type="common">Arizona spittle bug</name>
    <dbReference type="NCBI Taxonomy" id="38151"/>
    <lineage>
        <taxon>Eukaryota</taxon>
        <taxon>Metazoa</taxon>
        <taxon>Ecdysozoa</taxon>
        <taxon>Arthropoda</taxon>
        <taxon>Hexapoda</taxon>
        <taxon>Insecta</taxon>
        <taxon>Pterygota</taxon>
        <taxon>Neoptera</taxon>
        <taxon>Paraneoptera</taxon>
        <taxon>Hemiptera</taxon>
        <taxon>Auchenorrhyncha</taxon>
        <taxon>Cercopoidea</taxon>
        <taxon>Clastopteridae</taxon>
        <taxon>Clastoptera</taxon>
    </lineage>
</organism>
<dbReference type="AlphaFoldDB" id="A0A1B6ECE2"/>
<accession>A0A1B6ECE2</accession>
<evidence type="ECO:0000256" key="1">
    <source>
        <dbReference type="SAM" id="MobiDB-lite"/>
    </source>
</evidence>
<sequence length="124" mass="13774">CIGSSGCCNFNFFAWFKEDLVPMIFVIFFIVLLIICCRACCCGGQRGVVYQQGVPTVPPERSPYVQSQPVGFHQPLPPNMMYPAYQPMGAPTVYQQQFPTNPYFPGAPPPYSSVNPTTQMPQPT</sequence>
<evidence type="ECO:0000313" key="3">
    <source>
        <dbReference type="EMBL" id="JAS35534.1"/>
    </source>
</evidence>
<name>A0A1B6ECE2_9HEMI</name>
<reference evidence="3" key="1">
    <citation type="submission" date="2015-12" db="EMBL/GenBank/DDBJ databases">
        <title>De novo transcriptome assembly of four potential Pierce s Disease insect vectors from Arizona vineyards.</title>
        <authorList>
            <person name="Tassone E.E."/>
        </authorList>
    </citation>
    <scope>NUCLEOTIDE SEQUENCE</scope>
</reference>
<feature type="region of interest" description="Disordered" evidence="1">
    <location>
        <begin position="105"/>
        <end position="124"/>
    </location>
</feature>
<dbReference type="EMBL" id="GEDC01001764">
    <property type="protein sequence ID" value="JAS35534.1"/>
    <property type="molecule type" value="Transcribed_RNA"/>
</dbReference>
<feature type="transmembrane region" description="Helical" evidence="2">
    <location>
        <begin position="20"/>
        <end position="41"/>
    </location>
</feature>
<evidence type="ECO:0000256" key="2">
    <source>
        <dbReference type="SAM" id="Phobius"/>
    </source>
</evidence>
<protein>
    <submittedName>
        <fullName evidence="3">Uncharacterized protein</fullName>
    </submittedName>
</protein>
<keyword evidence="2" id="KW-1133">Transmembrane helix</keyword>
<gene>
    <name evidence="3" type="ORF">g.41986</name>
</gene>
<keyword evidence="2" id="KW-0472">Membrane</keyword>
<keyword evidence="2" id="KW-0812">Transmembrane</keyword>
<proteinExistence type="predicted"/>
<feature type="non-terminal residue" evidence="3">
    <location>
        <position position="1"/>
    </location>
</feature>